<dbReference type="EMBL" id="KN832994">
    <property type="protein sequence ID" value="KIM82538.1"/>
    <property type="molecule type" value="Genomic_DNA"/>
</dbReference>
<dbReference type="AlphaFoldDB" id="A0A0C3B8B5"/>
<dbReference type="Proteomes" id="UP000054166">
    <property type="component" value="Unassembled WGS sequence"/>
</dbReference>
<sequence length="185" mass="20860">MDNGREAQIEAFLNVSGPRLVIHVAGEISHNHQHSPLVASGIHEALHRLFPSEKAKIVNLMPLTKPKRNEDPPFAYFAHNIREDTYNTLVDQRVWRTDFIHLWAYPIEPIAPSYLGFIIDLSSLDDADDMSSVRGEIIALWYKSEGVCVAIRNILSRGLSTDNTGDAIIIDDDEVYEVINRLAIN</sequence>
<protein>
    <submittedName>
        <fullName evidence="1">Uncharacterized protein</fullName>
    </submittedName>
</protein>
<organism evidence="1 2">
    <name type="scientific">Piloderma croceum (strain F 1598)</name>
    <dbReference type="NCBI Taxonomy" id="765440"/>
    <lineage>
        <taxon>Eukaryota</taxon>
        <taxon>Fungi</taxon>
        <taxon>Dikarya</taxon>
        <taxon>Basidiomycota</taxon>
        <taxon>Agaricomycotina</taxon>
        <taxon>Agaricomycetes</taxon>
        <taxon>Agaricomycetidae</taxon>
        <taxon>Atheliales</taxon>
        <taxon>Atheliaceae</taxon>
        <taxon>Piloderma</taxon>
    </lineage>
</organism>
<name>A0A0C3B8B5_PILCF</name>
<accession>A0A0C3B8B5</accession>
<reference evidence="2" key="2">
    <citation type="submission" date="2015-01" db="EMBL/GenBank/DDBJ databases">
        <title>Evolutionary Origins and Diversification of the Mycorrhizal Mutualists.</title>
        <authorList>
            <consortium name="DOE Joint Genome Institute"/>
            <consortium name="Mycorrhizal Genomics Consortium"/>
            <person name="Kohler A."/>
            <person name="Kuo A."/>
            <person name="Nagy L.G."/>
            <person name="Floudas D."/>
            <person name="Copeland A."/>
            <person name="Barry K.W."/>
            <person name="Cichocki N."/>
            <person name="Veneault-Fourrey C."/>
            <person name="LaButti K."/>
            <person name="Lindquist E.A."/>
            <person name="Lipzen A."/>
            <person name="Lundell T."/>
            <person name="Morin E."/>
            <person name="Murat C."/>
            <person name="Riley R."/>
            <person name="Ohm R."/>
            <person name="Sun H."/>
            <person name="Tunlid A."/>
            <person name="Henrissat B."/>
            <person name="Grigoriev I.V."/>
            <person name="Hibbett D.S."/>
            <person name="Martin F."/>
        </authorList>
    </citation>
    <scope>NUCLEOTIDE SEQUENCE [LARGE SCALE GENOMIC DNA]</scope>
    <source>
        <strain evidence="2">F 1598</strain>
    </source>
</reference>
<proteinExistence type="predicted"/>
<keyword evidence="2" id="KW-1185">Reference proteome</keyword>
<reference evidence="1 2" key="1">
    <citation type="submission" date="2014-04" db="EMBL/GenBank/DDBJ databases">
        <authorList>
            <consortium name="DOE Joint Genome Institute"/>
            <person name="Kuo A."/>
            <person name="Tarkka M."/>
            <person name="Buscot F."/>
            <person name="Kohler A."/>
            <person name="Nagy L.G."/>
            <person name="Floudas D."/>
            <person name="Copeland A."/>
            <person name="Barry K.W."/>
            <person name="Cichocki N."/>
            <person name="Veneault-Fourrey C."/>
            <person name="LaButti K."/>
            <person name="Lindquist E.A."/>
            <person name="Lipzen A."/>
            <person name="Lundell T."/>
            <person name="Morin E."/>
            <person name="Murat C."/>
            <person name="Sun H."/>
            <person name="Tunlid A."/>
            <person name="Henrissat B."/>
            <person name="Grigoriev I.V."/>
            <person name="Hibbett D.S."/>
            <person name="Martin F."/>
            <person name="Nordberg H.P."/>
            <person name="Cantor M.N."/>
            <person name="Hua S.X."/>
        </authorList>
    </citation>
    <scope>NUCLEOTIDE SEQUENCE [LARGE SCALE GENOMIC DNA]</scope>
    <source>
        <strain evidence="1 2">F 1598</strain>
    </source>
</reference>
<dbReference type="HOGENOM" id="CLU_1461853_0_0_1"/>
<gene>
    <name evidence="1" type="ORF">PILCRDRAFT_7912</name>
</gene>
<evidence type="ECO:0000313" key="2">
    <source>
        <dbReference type="Proteomes" id="UP000054166"/>
    </source>
</evidence>
<dbReference type="InParanoid" id="A0A0C3B8B5"/>
<evidence type="ECO:0000313" key="1">
    <source>
        <dbReference type="EMBL" id="KIM82538.1"/>
    </source>
</evidence>